<dbReference type="SMART" id="SM00345">
    <property type="entry name" value="HTH_GNTR"/>
    <property type="match status" value="1"/>
</dbReference>
<dbReference type="AlphaFoldDB" id="A0A543PQB1"/>
<dbReference type="PANTHER" id="PTHR43537:SF5">
    <property type="entry name" value="UXU OPERON TRANSCRIPTIONAL REGULATOR"/>
    <property type="match status" value="1"/>
</dbReference>
<dbReference type="PROSITE" id="PS50949">
    <property type="entry name" value="HTH_GNTR"/>
    <property type="match status" value="1"/>
</dbReference>
<dbReference type="CDD" id="cd07377">
    <property type="entry name" value="WHTH_GntR"/>
    <property type="match status" value="1"/>
</dbReference>
<evidence type="ECO:0000313" key="6">
    <source>
        <dbReference type="Proteomes" id="UP000320085"/>
    </source>
</evidence>
<comment type="caution">
    <text evidence="5">The sequence shown here is derived from an EMBL/GenBank/DDBJ whole genome shotgun (WGS) entry which is preliminary data.</text>
</comment>
<dbReference type="Pfam" id="PF07729">
    <property type="entry name" value="FCD"/>
    <property type="match status" value="1"/>
</dbReference>
<dbReference type="Pfam" id="PF00392">
    <property type="entry name" value="GntR"/>
    <property type="match status" value="1"/>
</dbReference>
<keyword evidence="3" id="KW-0804">Transcription</keyword>
<evidence type="ECO:0000256" key="3">
    <source>
        <dbReference type="ARBA" id="ARBA00023163"/>
    </source>
</evidence>
<dbReference type="GO" id="GO:0003700">
    <property type="term" value="F:DNA-binding transcription factor activity"/>
    <property type="evidence" value="ECO:0007669"/>
    <property type="project" value="InterPro"/>
</dbReference>
<dbReference type="EMBL" id="VFQF01000002">
    <property type="protein sequence ID" value="TQN46260.1"/>
    <property type="molecule type" value="Genomic_DNA"/>
</dbReference>
<feature type="domain" description="HTH gntR-type" evidence="4">
    <location>
        <begin position="21"/>
        <end position="91"/>
    </location>
</feature>
<evidence type="ECO:0000313" key="5">
    <source>
        <dbReference type="EMBL" id="TQN46260.1"/>
    </source>
</evidence>
<dbReference type="OrthoDB" id="9784718at2"/>
<dbReference type="SUPFAM" id="SSF46785">
    <property type="entry name" value="Winged helix' DNA-binding domain"/>
    <property type="match status" value="1"/>
</dbReference>
<dbReference type="Gene3D" id="1.10.10.10">
    <property type="entry name" value="Winged helix-like DNA-binding domain superfamily/Winged helix DNA-binding domain"/>
    <property type="match status" value="1"/>
</dbReference>
<name>A0A543PQB1_9MICO</name>
<proteinExistence type="predicted"/>
<dbReference type="InterPro" id="IPR011711">
    <property type="entry name" value="GntR_C"/>
</dbReference>
<accession>A0A543PQB1</accession>
<gene>
    <name evidence="5" type="ORF">FHX52_2966</name>
</gene>
<protein>
    <submittedName>
        <fullName evidence="5">GntR family transcriptional regulator</fullName>
    </submittedName>
</protein>
<keyword evidence="1" id="KW-0805">Transcription regulation</keyword>
<dbReference type="Gene3D" id="1.20.120.530">
    <property type="entry name" value="GntR ligand-binding domain-like"/>
    <property type="match status" value="1"/>
</dbReference>
<reference evidence="5 6" key="1">
    <citation type="submission" date="2019-06" db="EMBL/GenBank/DDBJ databases">
        <title>Sequencing the genomes of 1000 actinobacteria strains.</title>
        <authorList>
            <person name="Klenk H.-P."/>
        </authorList>
    </citation>
    <scope>NUCLEOTIDE SEQUENCE [LARGE SCALE GENOMIC DNA]</scope>
    <source>
        <strain evidence="5 6">DSM 21776</strain>
    </source>
</reference>
<dbReference type="Proteomes" id="UP000320085">
    <property type="component" value="Unassembled WGS sequence"/>
</dbReference>
<dbReference type="InterPro" id="IPR008920">
    <property type="entry name" value="TF_FadR/GntR_C"/>
</dbReference>
<dbReference type="GO" id="GO:0003677">
    <property type="term" value="F:DNA binding"/>
    <property type="evidence" value="ECO:0007669"/>
    <property type="project" value="UniProtKB-KW"/>
</dbReference>
<dbReference type="InterPro" id="IPR036390">
    <property type="entry name" value="WH_DNA-bd_sf"/>
</dbReference>
<dbReference type="InterPro" id="IPR036388">
    <property type="entry name" value="WH-like_DNA-bd_sf"/>
</dbReference>
<dbReference type="InterPro" id="IPR000524">
    <property type="entry name" value="Tscrpt_reg_HTH_GntR"/>
</dbReference>
<sequence length="254" mass="27944">MANDIADPGPLAPMLGRSSYRGRADEVAQRLEEAILLGLLGDGEQLPTEIELANQFGVSPMTLREALAQLRERRLVVTRRGRSGGSFVRRPAGPDPDEILPRLRAMSVTQLRDLGDEVSAIHVHASRLAAGRASPTNVRRLFALAEQLHKATTVRDRVRADSRFNIEVAMAAQSERLTRRQVLLQAEVAEMLWIPAGEELSVDSVVERHHGLAKAIADEDEATAASLAEQDVALRLRRLIRLHLDLTEPEGSAR</sequence>
<dbReference type="SUPFAM" id="SSF48008">
    <property type="entry name" value="GntR ligand-binding domain-like"/>
    <property type="match status" value="1"/>
</dbReference>
<keyword evidence="2" id="KW-0238">DNA-binding</keyword>
<evidence type="ECO:0000256" key="2">
    <source>
        <dbReference type="ARBA" id="ARBA00023125"/>
    </source>
</evidence>
<dbReference type="PRINTS" id="PR00035">
    <property type="entry name" value="HTHGNTR"/>
</dbReference>
<organism evidence="5 6">
    <name type="scientific">Humibacillus xanthopallidus</name>
    <dbReference type="NCBI Taxonomy" id="412689"/>
    <lineage>
        <taxon>Bacteria</taxon>
        <taxon>Bacillati</taxon>
        <taxon>Actinomycetota</taxon>
        <taxon>Actinomycetes</taxon>
        <taxon>Micrococcales</taxon>
        <taxon>Intrasporangiaceae</taxon>
        <taxon>Humibacillus</taxon>
    </lineage>
</organism>
<dbReference type="RefSeq" id="WP_141823086.1">
    <property type="nucleotide sequence ID" value="NZ_BAAAQC010000004.1"/>
</dbReference>
<dbReference type="PANTHER" id="PTHR43537">
    <property type="entry name" value="TRANSCRIPTIONAL REGULATOR, GNTR FAMILY"/>
    <property type="match status" value="1"/>
</dbReference>
<evidence type="ECO:0000256" key="1">
    <source>
        <dbReference type="ARBA" id="ARBA00023015"/>
    </source>
</evidence>
<evidence type="ECO:0000259" key="4">
    <source>
        <dbReference type="PROSITE" id="PS50949"/>
    </source>
</evidence>